<sequence length="185" mass="21051">MPKAGKGKAQRAKILHPNSRKAMKVTGTAVRKERVERVHQETSLKMGLLVDKLLWFQEHADPEKTEYTRVELCQLVEGYLHRFDEELEQIDIIQGMKARKGRQHAAREDIIKSTMKTERNLFNTCGLEAPDLADKKNLARFLEWDGTAKHASLIKMRKVVARKTGAQTTEGSIASRTDMQHDGTT</sequence>
<dbReference type="PANTHER" id="PTHR13349">
    <property type="entry name" value="TRANSLATION MACHINERY-ASSOCIATED PROTEIN 16"/>
    <property type="match status" value="1"/>
</dbReference>
<organism evidence="3 4">
    <name type="scientific">Patiria miniata</name>
    <name type="common">Bat star</name>
    <name type="synonym">Asterina miniata</name>
    <dbReference type="NCBI Taxonomy" id="46514"/>
    <lineage>
        <taxon>Eukaryota</taxon>
        <taxon>Metazoa</taxon>
        <taxon>Echinodermata</taxon>
        <taxon>Eleutherozoa</taxon>
        <taxon>Asterozoa</taxon>
        <taxon>Asteroidea</taxon>
        <taxon>Valvatacea</taxon>
        <taxon>Valvatida</taxon>
        <taxon>Asterinidae</taxon>
        <taxon>Patiria</taxon>
    </lineage>
</organism>
<dbReference type="OrthoDB" id="270284at2759"/>
<evidence type="ECO:0008006" key="5">
    <source>
        <dbReference type="Google" id="ProtNLM"/>
    </source>
</evidence>
<keyword evidence="4" id="KW-1185">Reference proteome</keyword>
<feature type="compositionally biased region" description="Polar residues" evidence="2">
    <location>
        <begin position="165"/>
        <end position="177"/>
    </location>
</feature>
<reference evidence="3" key="1">
    <citation type="submission" date="2022-11" db="UniProtKB">
        <authorList>
            <consortium name="EnsemblMetazoa"/>
        </authorList>
    </citation>
    <scope>IDENTIFICATION</scope>
</reference>
<dbReference type="OMA" id="SWFLGQI"/>
<proteinExistence type="inferred from homology"/>
<dbReference type="EnsemblMetazoa" id="XM_038205952.1">
    <property type="protein sequence ID" value="XP_038061880.1"/>
    <property type="gene ID" value="LOC119732434"/>
</dbReference>
<dbReference type="AlphaFoldDB" id="A0A914AD79"/>
<dbReference type="GeneID" id="119732434"/>
<dbReference type="FunFam" id="1.20.1440.170:FF:000001">
    <property type="entry name" value="Translation machinery-associated 16 homolog"/>
    <property type="match status" value="1"/>
</dbReference>
<evidence type="ECO:0000256" key="2">
    <source>
        <dbReference type="SAM" id="MobiDB-lite"/>
    </source>
</evidence>
<dbReference type="RefSeq" id="XP_038061880.1">
    <property type="nucleotide sequence ID" value="XM_038205952.1"/>
</dbReference>
<dbReference type="InterPro" id="IPR038356">
    <property type="entry name" value="Tma16_sf"/>
</dbReference>
<protein>
    <recommendedName>
        <fullName evidence="5">Translation machinery-associated protein 16</fullName>
    </recommendedName>
</protein>
<dbReference type="Pfam" id="PF11176">
    <property type="entry name" value="Tma16"/>
    <property type="match status" value="1"/>
</dbReference>
<evidence type="ECO:0000313" key="4">
    <source>
        <dbReference type="Proteomes" id="UP000887568"/>
    </source>
</evidence>
<evidence type="ECO:0000313" key="3">
    <source>
        <dbReference type="EnsemblMetazoa" id="XP_038061880.1"/>
    </source>
</evidence>
<accession>A0A914AD79</accession>
<feature type="region of interest" description="Disordered" evidence="2">
    <location>
        <begin position="165"/>
        <end position="185"/>
    </location>
</feature>
<name>A0A914AD79_PATMI</name>
<dbReference type="Proteomes" id="UP000887568">
    <property type="component" value="Unplaced"/>
</dbReference>
<dbReference type="Gene3D" id="1.20.1440.170">
    <property type="entry name" value="Translation machinery-associated protein 16-like"/>
    <property type="match status" value="1"/>
</dbReference>
<dbReference type="GO" id="GO:0005634">
    <property type="term" value="C:nucleus"/>
    <property type="evidence" value="ECO:0007669"/>
    <property type="project" value="TreeGrafter"/>
</dbReference>
<evidence type="ECO:0000256" key="1">
    <source>
        <dbReference type="ARBA" id="ARBA00034127"/>
    </source>
</evidence>
<comment type="similarity">
    <text evidence="1">Belongs to the TMA16 family.</text>
</comment>
<dbReference type="PANTHER" id="PTHR13349:SF2">
    <property type="entry name" value="TRANSLATION MACHINERY-ASSOCIATED PROTEIN 16"/>
    <property type="match status" value="1"/>
</dbReference>
<dbReference type="InterPro" id="IPR021346">
    <property type="entry name" value="Tma16"/>
</dbReference>
<dbReference type="CTD" id="55319"/>